<keyword evidence="5" id="KW-0949">S-adenosyl-L-methionine</keyword>
<keyword evidence="8" id="KW-0175">Coiled coil</keyword>
<protein>
    <recommendedName>
        <fullName evidence="2">site-specific DNA-methyltransferase (adenine-specific)</fullName>
        <ecNumber evidence="2">2.1.1.72</ecNumber>
    </recommendedName>
</protein>
<proteinExistence type="inferred from homology"/>
<name>A0ABV7EK29_9SPHN</name>
<comment type="caution">
    <text evidence="11">The sequence shown here is derived from an EMBL/GenBank/DDBJ whole genome shotgun (WGS) entry which is preliminary data.</text>
</comment>
<dbReference type="InterPro" id="IPR029063">
    <property type="entry name" value="SAM-dependent_MTases_sf"/>
</dbReference>
<keyword evidence="3 11" id="KW-0489">Methyltransferase</keyword>
<dbReference type="InterPro" id="IPR002052">
    <property type="entry name" value="DNA_methylase_N6_adenine_CS"/>
</dbReference>
<feature type="domain" description="DNA methylase adenine-specific" evidence="9">
    <location>
        <begin position="165"/>
        <end position="475"/>
    </location>
</feature>
<evidence type="ECO:0000313" key="12">
    <source>
        <dbReference type="Proteomes" id="UP001595378"/>
    </source>
</evidence>
<evidence type="ECO:0000256" key="6">
    <source>
        <dbReference type="ARBA" id="ARBA00022747"/>
    </source>
</evidence>
<keyword evidence="6" id="KW-0680">Restriction system</keyword>
<dbReference type="PRINTS" id="PR00507">
    <property type="entry name" value="N12N6MTFRASE"/>
</dbReference>
<dbReference type="Pfam" id="PF02384">
    <property type="entry name" value="N6_Mtase"/>
    <property type="match status" value="1"/>
</dbReference>
<dbReference type="InterPro" id="IPR003356">
    <property type="entry name" value="DNA_methylase_A-5"/>
</dbReference>
<keyword evidence="12" id="KW-1185">Reference proteome</keyword>
<sequence length="512" mass="58010">MADRTTLDDVKRIAWAACDTFRGVIDASEYKDFILVFLFYKYVSDVWKEHYQEADQRYKGDQLRVERKMARERFVIPKGASFDDLYRQRNADNIGELIDQALDAIAERNKTKIGDAFADVMFNSETKLGDTRNRNRRLKSLIEDFAKLDLRPSRVVGDGEDHKTAEDVIGEAYIYLIERFGSEAGKKAGEFYTPRQVARVLARIAAPQPGDRICDPACGSGSLLIKAAEEVGSRDFALFGQEVNRGTWGLARLNMFLHGIDGARLEWGDTLNDPKLVDGANLMKFDVVVANPPFSLDKWGAENAENDRFGRFWRGVPPKSKGDWAFITHMIEAAKTREGRVAVVVPHGVLFRAGKEGIIRKAVIEENLLDAVIGLPPNLFQTTTIPVAVLLFDRRREKGGVLSDRRDIFFIDASREFQQGKNQNQLLDSHVDRVVSTLRARKDVERYARAVPVEEVKENGFNLNIPRYVDTFEPAEEVDIAEVQKEIDALEDELTTLRAKMREHLKELGLNV</sequence>
<evidence type="ECO:0000256" key="7">
    <source>
        <dbReference type="ARBA" id="ARBA00047942"/>
    </source>
</evidence>
<dbReference type="PANTHER" id="PTHR42933:SF3">
    <property type="entry name" value="TYPE I RESTRICTION ENZYME MJAVIII METHYLASE SUBUNIT"/>
    <property type="match status" value="1"/>
</dbReference>
<dbReference type="SUPFAM" id="SSF53335">
    <property type="entry name" value="S-adenosyl-L-methionine-dependent methyltransferases"/>
    <property type="match status" value="1"/>
</dbReference>
<feature type="domain" description="N6 adenine-specific DNA methyltransferase N-terminal" evidence="10">
    <location>
        <begin position="13"/>
        <end position="145"/>
    </location>
</feature>
<evidence type="ECO:0000256" key="1">
    <source>
        <dbReference type="ARBA" id="ARBA00006594"/>
    </source>
</evidence>
<evidence type="ECO:0000256" key="2">
    <source>
        <dbReference type="ARBA" id="ARBA00011900"/>
    </source>
</evidence>
<comment type="catalytic activity">
    <reaction evidence="7">
        <text>a 2'-deoxyadenosine in DNA + S-adenosyl-L-methionine = an N(6)-methyl-2'-deoxyadenosine in DNA + S-adenosyl-L-homocysteine + H(+)</text>
        <dbReference type="Rhea" id="RHEA:15197"/>
        <dbReference type="Rhea" id="RHEA-COMP:12418"/>
        <dbReference type="Rhea" id="RHEA-COMP:12419"/>
        <dbReference type="ChEBI" id="CHEBI:15378"/>
        <dbReference type="ChEBI" id="CHEBI:57856"/>
        <dbReference type="ChEBI" id="CHEBI:59789"/>
        <dbReference type="ChEBI" id="CHEBI:90615"/>
        <dbReference type="ChEBI" id="CHEBI:90616"/>
        <dbReference type="EC" id="2.1.1.72"/>
    </reaction>
</comment>
<evidence type="ECO:0000256" key="3">
    <source>
        <dbReference type="ARBA" id="ARBA00022603"/>
    </source>
</evidence>
<dbReference type="GO" id="GO:0009007">
    <property type="term" value="F:site-specific DNA-methyltransferase (adenine-specific) activity"/>
    <property type="evidence" value="ECO:0007669"/>
    <property type="project" value="UniProtKB-EC"/>
</dbReference>
<organism evidence="11 12">
    <name type="scientific">Alteraurantiacibacter lauratis</name>
    <dbReference type="NCBI Taxonomy" id="2054627"/>
    <lineage>
        <taxon>Bacteria</taxon>
        <taxon>Pseudomonadati</taxon>
        <taxon>Pseudomonadota</taxon>
        <taxon>Alphaproteobacteria</taxon>
        <taxon>Sphingomonadales</taxon>
        <taxon>Erythrobacteraceae</taxon>
        <taxon>Alteraurantiacibacter</taxon>
    </lineage>
</organism>
<evidence type="ECO:0000259" key="10">
    <source>
        <dbReference type="Pfam" id="PF12161"/>
    </source>
</evidence>
<dbReference type="Gene3D" id="1.20.1260.30">
    <property type="match status" value="1"/>
</dbReference>
<evidence type="ECO:0000313" key="11">
    <source>
        <dbReference type="EMBL" id="MFC3102002.1"/>
    </source>
</evidence>
<dbReference type="PANTHER" id="PTHR42933">
    <property type="entry name" value="SLR6095 PROTEIN"/>
    <property type="match status" value="1"/>
</dbReference>
<dbReference type="InterPro" id="IPR022749">
    <property type="entry name" value="D12N6_MeTrfase_N"/>
</dbReference>
<dbReference type="InterPro" id="IPR051537">
    <property type="entry name" value="DNA_Adenine_Mtase"/>
</dbReference>
<keyword evidence="4 11" id="KW-0808">Transferase</keyword>
<dbReference type="EMBL" id="JBHRSU010000036">
    <property type="protein sequence ID" value="MFC3102002.1"/>
    <property type="molecule type" value="Genomic_DNA"/>
</dbReference>
<dbReference type="PROSITE" id="PS00092">
    <property type="entry name" value="N6_MTASE"/>
    <property type="match status" value="1"/>
</dbReference>
<evidence type="ECO:0000259" key="9">
    <source>
        <dbReference type="Pfam" id="PF02384"/>
    </source>
</evidence>
<reference evidence="12" key="1">
    <citation type="journal article" date="2019" name="Int. J. Syst. Evol. Microbiol.">
        <title>The Global Catalogue of Microorganisms (GCM) 10K type strain sequencing project: providing services to taxonomists for standard genome sequencing and annotation.</title>
        <authorList>
            <consortium name="The Broad Institute Genomics Platform"/>
            <consortium name="The Broad Institute Genome Sequencing Center for Infectious Disease"/>
            <person name="Wu L."/>
            <person name="Ma J."/>
        </authorList>
    </citation>
    <scope>NUCLEOTIDE SEQUENCE [LARGE SCALE GENOMIC DNA]</scope>
    <source>
        <strain evidence="12">KCTC 52606</strain>
    </source>
</reference>
<dbReference type="InterPro" id="IPR038333">
    <property type="entry name" value="T1MK-like_N_sf"/>
</dbReference>
<gene>
    <name evidence="11" type="ORF">ACFODK_14020</name>
</gene>
<dbReference type="GO" id="GO:0032259">
    <property type="term" value="P:methylation"/>
    <property type="evidence" value="ECO:0007669"/>
    <property type="project" value="UniProtKB-KW"/>
</dbReference>
<evidence type="ECO:0000256" key="4">
    <source>
        <dbReference type="ARBA" id="ARBA00022679"/>
    </source>
</evidence>
<dbReference type="Proteomes" id="UP001595378">
    <property type="component" value="Unassembled WGS sequence"/>
</dbReference>
<feature type="coiled-coil region" evidence="8">
    <location>
        <begin position="473"/>
        <end position="507"/>
    </location>
</feature>
<dbReference type="CDD" id="cd02440">
    <property type="entry name" value="AdoMet_MTases"/>
    <property type="match status" value="1"/>
</dbReference>
<dbReference type="InterPro" id="IPR004546">
    <property type="entry name" value="Restrct_endonuc_T1M"/>
</dbReference>
<dbReference type="EC" id="2.1.1.72" evidence="2"/>
<dbReference type="Pfam" id="PF12161">
    <property type="entry name" value="HsdM_N"/>
    <property type="match status" value="1"/>
</dbReference>
<comment type="similarity">
    <text evidence="1">Belongs to the N(4)/N(6)-methyltransferase family.</text>
</comment>
<dbReference type="NCBIfam" id="TIGR00497">
    <property type="entry name" value="hsdM"/>
    <property type="match status" value="1"/>
</dbReference>
<accession>A0ABV7EK29</accession>
<dbReference type="RefSeq" id="WP_336920126.1">
    <property type="nucleotide sequence ID" value="NZ_JBANRN010000014.1"/>
</dbReference>
<evidence type="ECO:0000256" key="8">
    <source>
        <dbReference type="SAM" id="Coils"/>
    </source>
</evidence>
<evidence type="ECO:0000256" key="5">
    <source>
        <dbReference type="ARBA" id="ARBA00022691"/>
    </source>
</evidence>
<dbReference type="Gene3D" id="3.40.50.150">
    <property type="entry name" value="Vaccinia Virus protein VP39"/>
    <property type="match status" value="1"/>
</dbReference>